<dbReference type="Proteomes" id="UP000653305">
    <property type="component" value="Unassembled WGS sequence"/>
</dbReference>
<feature type="coiled-coil region" evidence="1">
    <location>
        <begin position="102"/>
        <end position="129"/>
    </location>
</feature>
<dbReference type="GO" id="GO:0006351">
    <property type="term" value="P:DNA-templated transcription"/>
    <property type="evidence" value="ECO:0007669"/>
    <property type="project" value="InterPro"/>
</dbReference>
<dbReference type="GO" id="GO:0043565">
    <property type="term" value="F:sequence-specific DNA binding"/>
    <property type="evidence" value="ECO:0007669"/>
    <property type="project" value="InterPro"/>
</dbReference>
<dbReference type="Pfam" id="PF14144">
    <property type="entry name" value="DOG1"/>
    <property type="match status" value="1"/>
</dbReference>
<feature type="domain" description="DOG1" evidence="2">
    <location>
        <begin position="6"/>
        <end position="226"/>
    </location>
</feature>
<sequence length="231" mass="27137">MKTQIQIKFSKFYEKWISQLENLLSIILIVLRESREDSKACESEYHKLLAHHKEYYTSKWATATENALIFFCPVWLSPLEISHMWFTGWRPSMAFQIVRSLNEEQLKKIEGLQAKIKEEEVRVGREMERHSRQMTSWKTLLLVRLDSEPQVTDTAVLKQVHEMVESVKTGMASGMEKVAKMADCIRRKTLRGLLDVLTPIQRLEFLAAMSMFQIQLMKRGKSELERELELD</sequence>
<dbReference type="OrthoDB" id="1895294at2759"/>
<gene>
    <name evidence="3" type="ORF">PHJA_001104300</name>
</gene>
<evidence type="ECO:0000313" key="4">
    <source>
        <dbReference type="Proteomes" id="UP000653305"/>
    </source>
</evidence>
<proteinExistence type="predicted"/>
<accession>A0A830BRX7</accession>
<dbReference type="AlphaFoldDB" id="A0A830BRX7"/>
<evidence type="ECO:0000313" key="3">
    <source>
        <dbReference type="EMBL" id="GFP89606.1"/>
    </source>
</evidence>
<dbReference type="PANTHER" id="PTHR46354:SF2">
    <property type="entry name" value="PROTEIN DOG1-LIKE 4"/>
    <property type="match status" value="1"/>
</dbReference>
<keyword evidence="4" id="KW-1185">Reference proteome</keyword>
<reference evidence="3" key="1">
    <citation type="submission" date="2020-07" db="EMBL/GenBank/DDBJ databases">
        <title>Ethylene signaling mediates host invasion by parasitic plants.</title>
        <authorList>
            <person name="Yoshida S."/>
        </authorList>
    </citation>
    <scope>NUCLEOTIDE SEQUENCE</scope>
    <source>
        <strain evidence="3">Okayama</strain>
    </source>
</reference>
<organism evidence="3 4">
    <name type="scientific">Phtheirospermum japonicum</name>
    <dbReference type="NCBI Taxonomy" id="374723"/>
    <lineage>
        <taxon>Eukaryota</taxon>
        <taxon>Viridiplantae</taxon>
        <taxon>Streptophyta</taxon>
        <taxon>Embryophyta</taxon>
        <taxon>Tracheophyta</taxon>
        <taxon>Spermatophyta</taxon>
        <taxon>Magnoliopsida</taxon>
        <taxon>eudicotyledons</taxon>
        <taxon>Gunneridae</taxon>
        <taxon>Pentapetalae</taxon>
        <taxon>asterids</taxon>
        <taxon>lamiids</taxon>
        <taxon>Lamiales</taxon>
        <taxon>Orobanchaceae</taxon>
        <taxon>Orobanchaceae incertae sedis</taxon>
        <taxon>Phtheirospermum</taxon>
    </lineage>
</organism>
<keyword evidence="1" id="KW-0175">Coiled coil</keyword>
<dbReference type="PANTHER" id="PTHR46354">
    <property type="entry name" value="DOG1 DOMAIN-CONTAINING PROTEIN"/>
    <property type="match status" value="1"/>
</dbReference>
<evidence type="ECO:0000256" key="1">
    <source>
        <dbReference type="SAM" id="Coils"/>
    </source>
</evidence>
<dbReference type="PROSITE" id="PS51806">
    <property type="entry name" value="DOG1"/>
    <property type="match status" value="1"/>
</dbReference>
<dbReference type="EMBL" id="BMAC01000196">
    <property type="protein sequence ID" value="GFP89606.1"/>
    <property type="molecule type" value="Genomic_DNA"/>
</dbReference>
<evidence type="ECO:0000259" key="2">
    <source>
        <dbReference type="PROSITE" id="PS51806"/>
    </source>
</evidence>
<protein>
    <recommendedName>
        <fullName evidence="2">DOG1 domain-containing protein</fullName>
    </recommendedName>
</protein>
<dbReference type="InterPro" id="IPR051886">
    <property type="entry name" value="Seed_Dev/Stress_Resp_Reg"/>
</dbReference>
<name>A0A830BRX7_9LAMI</name>
<dbReference type="InterPro" id="IPR025422">
    <property type="entry name" value="TGA_domain"/>
</dbReference>
<comment type="caution">
    <text evidence="3">The sequence shown here is derived from an EMBL/GenBank/DDBJ whole genome shotgun (WGS) entry which is preliminary data.</text>
</comment>